<comment type="subcellular location">
    <subcellularLocation>
        <location evidence="1">Cell membrane</location>
        <topology evidence="1">Multi-pass membrane protein</topology>
    </subcellularLocation>
</comment>
<feature type="transmembrane region" description="Helical" evidence="6">
    <location>
        <begin position="264"/>
        <end position="285"/>
    </location>
</feature>
<keyword evidence="5 6" id="KW-0472">Membrane</keyword>
<feature type="transmembrane region" description="Helical" evidence="6">
    <location>
        <begin position="129"/>
        <end position="149"/>
    </location>
</feature>
<dbReference type="NCBIfam" id="TIGR00374">
    <property type="entry name" value="flippase-like domain"/>
    <property type="match status" value="1"/>
</dbReference>
<dbReference type="AlphaFoldDB" id="A0A6I4T254"/>
<keyword evidence="2" id="KW-1003">Cell membrane</keyword>
<organism evidence="7 8">
    <name type="scientific">Croceibacterium salegens</name>
    <dbReference type="NCBI Taxonomy" id="1737568"/>
    <lineage>
        <taxon>Bacteria</taxon>
        <taxon>Pseudomonadati</taxon>
        <taxon>Pseudomonadota</taxon>
        <taxon>Alphaproteobacteria</taxon>
        <taxon>Sphingomonadales</taxon>
        <taxon>Erythrobacteraceae</taxon>
        <taxon>Croceibacterium</taxon>
    </lineage>
</organism>
<feature type="transmembrane region" description="Helical" evidence="6">
    <location>
        <begin position="222"/>
        <end position="243"/>
    </location>
</feature>
<feature type="transmembrane region" description="Helical" evidence="6">
    <location>
        <begin position="26"/>
        <end position="47"/>
    </location>
</feature>
<comment type="caution">
    <text evidence="7">The sequence shown here is derived from an EMBL/GenBank/DDBJ whole genome shotgun (WGS) entry which is preliminary data.</text>
</comment>
<evidence type="ECO:0000256" key="3">
    <source>
        <dbReference type="ARBA" id="ARBA00022692"/>
    </source>
</evidence>
<keyword evidence="4 6" id="KW-1133">Transmembrane helix</keyword>
<evidence type="ECO:0000256" key="2">
    <source>
        <dbReference type="ARBA" id="ARBA00022475"/>
    </source>
</evidence>
<dbReference type="InterPro" id="IPR022791">
    <property type="entry name" value="L-PG_synthase/AglD"/>
</dbReference>
<evidence type="ECO:0000256" key="6">
    <source>
        <dbReference type="SAM" id="Phobius"/>
    </source>
</evidence>
<evidence type="ECO:0000313" key="8">
    <source>
        <dbReference type="Proteomes" id="UP000433652"/>
    </source>
</evidence>
<feature type="transmembrane region" description="Helical" evidence="6">
    <location>
        <begin position="189"/>
        <end position="210"/>
    </location>
</feature>
<dbReference type="GO" id="GO:0005886">
    <property type="term" value="C:plasma membrane"/>
    <property type="evidence" value="ECO:0007669"/>
    <property type="project" value="UniProtKB-SubCell"/>
</dbReference>
<keyword evidence="8" id="KW-1185">Reference proteome</keyword>
<evidence type="ECO:0000256" key="5">
    <source>
        <dbReference type="ARBA" id="ARBA00023136"/>
    </source>
</evidence>
<dbReference type="Pfam" id="PF03706">
    <property type="entry name" value="LPG_synthase_TM"/>
    <property type="match status" value="1"/>
</dbReference>
<dbReference type="PANTHER" id="PTHR40277:SF1">
    <property type="entry name" value="BLL5419 PROTEIN"/>
    <property type="match status" value="1"/>
</dbReference>
<accession>A0A6I4T254</accession>
<sequence>MALFLIFNFVSMGDVWEGFRRLPLPVWLAALVLFLAGHALSAAKWALLIDARLPFGRIFRAHLAGLAANLALPGVAGGDVVRAGLVYNLVPEKGRLAAGSLADRLIDTLALLLITLAGAWALWGGAVSFIAVAWRLAAIALPVGALLLATARFERFWPRHFAEYRSRPIRLAAKLANACAQLAAEPWRLVACLAISLAVQTLFVAINAQIAGYLDLQIAFAGWAYAWAGAKIVAILPISLGGLGVREGTMAMMLQPHGGSPRGVVATGLLWQTILYASGVLGLLVQTLAERPAAAAEPAPQEPA</sequence>
<proteinExistence type="predicted"/>
<dbReference type="PANTHER" id="PTHR40277">
    <property type="entry name" value="BLL5419 PROTEIN"/>
    <property type="match status" value="1"/>
</dbReference>
<keyword evidence="3 6" id="KW-0812">Transmembrane</keyword>
<protein>
    <submittedName>
        <fullName evidence="7">Flippase-like domain-containing protein</fullName>
    </submittedName>
</protein>
<evidence type="ECO:0000256" key="1">
    <source>
        <dbReference type="ARBA" id="ARBA00004651"/>
    </source>
</evidence>
<gene>
    <name evidence="7" type="ORF">GRI89_14410</name>
</gene>
<name>A0A6I4T254_9SPHN</name>
<dbReference type="Proteomes" id="UP000433652">
    <property type="component" value="Unassembled WGS sequence"/>
</dbReference>
<dbReference type="EMBL" id="WTYM01000057">
    <property type="protein sequence ID" value="MXO60732.1"/>
    <property type="molecule type" value="Genomic_DNA"/>
</dbReference>
<evidence type="ECO:0000256" key="4">
    <source>
        <dbReference type="ARBA" id="ARBA00022989"/>
    </source>
</evidence>
<evidence type="ECO:0000313" key="7">
    <source>
        <dbReference type="EMBL" id="MXO60732.1"/>
    </source>
</evidence>
<dbReference type="OrthoDB" id="7859508at2"/>
<reference evidence="7 8" key="1">
    <citation type="submission" date="2019-12" db="EMBL/GenBank/DDBJ databases">
        <title>Genomic-based taxomic classification of the family Erythrobacteraceae.</title>
        <authorList>
            <person name="Xu L."/>
        </authorList>
    </citation>
    <scope>NUCLEOTIDE SEQUENCE [LARGE SCALE GENOMIC DNA]</scope>
    <source>
        <strain evidence="7 8">MCCC 1K01500</strain>
    </source>
</reference>
<feature type="transmembrane region" description="Helical" evidence="6">
    <location>
        <begin position="105"/>
        <end position="123"/>
    </location>
</feature>